<dbReference type="InterPro" id="IPR050090">
    <property type="entry name" value="Tyrosine_recombinase_XerCD"/>
</dbReference>
<evidence type="ECO:0000313" key="6">
    <source>
        <dbReference type="EMBL" id="MFC5385133.1"/>
    </source>
</evidence>
<protein>
    <submittedName>
        <fullName evidence="6">Tyrosine-type recombinase/integrase</fullName>
    </submittedName>
</protein>
<accession>A0ABW0GXJ9</accession>
<comment type="caution">
    <text evidence="6">The sequence shown here is derived from an EMBL/GenBank/DDBJ whole genome shotgun (WGS) entry which is preliminary data.</text>
</comment>
<keyword evidence="3" id="KW-0238">DNA-binding</keyword>
<evidence type="ECO:0000259" key="5">
    <source>
        <dbReference type="PROSITE" id="PS51898"/>
    </source>
</evidence>
<dbReference type="Pfam" id="PF00589">
    <property type="entry name" value="Phage_integrase"/>
    <property type="match status" value="1"/>
</dbReference>
<evidence type="ECO:0000313" key="7">
    <source>
        <dbReference type="Proteomes" id="UP001596016"/>
    </source>
</evidence>
<dbReference type="PANTHER" id="PTHR30349">
    <property type="entry name" value="PHAGE INTEGRASE-RELATED"/>
    <property type="match status" value="1"/>
</dbReference>
<feature type="domain" description="Tyr recombinase" evidence="5">
    <location>
        <begin position="167"/>
        <end position="334"/>
    </location>
</feature>
<keyword evidence="4" id="KW-0233">DNA recombination</keyword>
<evidence type="ECO:0000256" key="1">
    <source>
        <dbReference type="ARBA" id="ARBA00008857"/>
    </source>
</evidence>
<dbReference type="Proteomes" id="UP001596016">
    <property type="component" value="Unassembled WGS sequence"/>
</dbReference>
<gene>
    <name evidence="6" type="ORF">ACFPLB_04035</name>
</gene>
<name>A0ABW0GXJ9_9HYPH</name>
<sequence>MAAMARPRKPYIQREKTRHGKIVWYFRRDKEARIRLPGVYGSKEFNDAYNAALAGAVVEKKTTAPRSTLRWLVDQYYQSGRFNRYAYNTQRNQRLALENVCKTGARLNFAAITEADIRAGMVRREATPTMEIEYLRSMKAVMRFALDNGWIEKNPAANIQIPRHKTDGYHTWTLEEVARFQERHPIGTQARLALDIMLYTGLRRGDAITLGRQHIKNGIIRFRTGKTGAELDIPILPPLEKSIEASKTGDLVFLINTRGKPWKNISFGYWFADRCDEAGVPGRAHGLRKAGATIAANNGATPFELTALYGWSSTKMAELYTRKADKARLAERAANKLYPHHKKGAGTK</sequence>
<dbReference type="PANTHER" id="PTHR30349:SF64">
    <property type="entry name" value="PROPHAGE INTEGRASE INTD-RELATED"/>
    <property type="match status" value="1"/>
</dbReference>
<dbReference type="RefSeq" id="WP_378228012.1">
    <property type="nucleotide sequence ID" value="NZ_JBHSLL010000012.1"/>
</dbReference>
<evidence type="ECO:0000256" key="4">
    <source>
        <dbReference type="ARBA" id="ARBA00023172"/>
    </source>
</evidence>
<evidence type="ECO:0000256" key="3">
    <source>
        <dbReference type="ARBA" id="ARBA00023125"/>
    </source>
</evidence>
<dbReference type="InterPro" id="IPR013762">
    <property type="entry name" value="Integrase-like_cat_sf"/>
</dbReference>
<dbReference type="InterPro" id="IPR002104">
    <property type="entry name" value="Integrase_catalytic"/>
</dbReference>
<proteinExistence type="inferred from homology"/>
<dbReference type="InterPro" id="IPR011010">
    <property type="entry name" value="DNA_brk_join_enz"/>
</dbReference>
<evidence type="ECO:0000256" key="2">
    <source>
        <dbReference type="ARBA" id="ARBA00022908"/>
    </source>
</evidence>
<keyword evidence="2" id="KW-0229">DNA integration</keyword>
<dbReference type="InterPro" id="IPR010998">
    <property type="entry name" value="Integrase_recombinase_N"/>
</dbReference>
<dbReference type="Gene3D" id="1.10.150.130">
    <property type="match status" value="1"/>
</dbReference>
<comment type="similarity">
    <text evidence="1">Belongs to the 'phage' integrase family.</text>
</comment>
<dbReference type="Gene3D" id="1.10.443.10">
    <property type="entry name" value="Intergrase catalytic core"/>
    <property type="match status" value="1"/>
</dbReference>
<dbReference type="PROSITE" id="PS51898">
    <property type="entry name" value="TYR_RECOMBINASE"/>
    <property type="match status" value="1"/>
</dbReference>
<dbReference type="SUPFAM" id="SSF56349">
    <property type="entry name" value="DNA breaking-rejoining enzymes"/>
    <property type="match status" value="1"/>
</dbReference>
<keyword evidence="7" id="KW-1185">Reference proteome</keyword>
<dbReference type="EMBL" id="JBHSLL010000012">
    <property type="protein sequence ID" value="MFC5385133.1"/>
    <property type="molecule type" value="Genomic_DNA"/>
</dbReference>
<reference evidence="7" key="1">
    <citation type="journal article" date="2019" name="Int. J. Syst. Evol. Microbiol.">
        <title>The Global Catalogue of Microorganisms (GCM) 10K type strain sequencing project: providing services to taxonomists for standard genome sequencing and annotation.</title>
        <authorList>
            <consortium name="The Broad Institute Genomics Platform"/>
            <consortium name="The Broad Institute Genome Sequencing Center for Infectious Disease"/>
            <person name="Wu L."/>
            <person name="Ma J."/>
        </authorList>
    </citation>
    <scope>NUCLEOTIDE SEQUENCE [LARGE SCALE GENOMIC DNA]</scope>
    <source>
        <strain evidence="7">CGMCC 4.1415</strain>
    </source>
</reference>
<organism evidence="6 7">
    <name type="scientific">Aquamicrobium segne</name>
    <dbReference type="NCBI Taxonomy" id="469547"/>
    <lineage>
        <taxon>Bacteria</taxon>
        <taxon>Pseudomonadati</taxon>
        <taxon>Pseudomonadota</taxon>
        <taxon>Alphaproteobacteria</taxon>
        <taxon>Hyphomicrobiales</taxon>
        <taxon>Phyllobacteriaceae</taxon>
        <taxon>Aquamicrobium</taxon>
    </lineage>
</organism>